<dbReference type="SUPFAM" id="SSF63380">
    <property type="entry name" value="Riboflavin synthase domain-like"/>
    <property type="match status" value="1"/>
</dbReference>
<evidence type="ECO:0000256" key="2">
    <source>
        <dbReference type="ARBA" id="ARBA00022630"/>
    </source>
</evidence>
<keyword evidence="2" id="KW-0285">Flavoprotein</keyword>
<comment type="caution">
    <text evidence="11">The sequence shown here is derived from an EMBL/GenBank/DDBJ whole genome shotgun (WGS) entry which is preliminary data.</text>
</comment>
<dbReference type="InterPro" id="IPR001433">
    <property type="entry name" value="OxRdtase_FAD/NAD-bd"/>
</dbReference>
<dbReference type="InterPro" id="IPR008333">
    <property type="entry name" value="Cbr1-like_FAD-bd_dom"/>
</dbReference>
<dbReference type="SUPFAM" id="SSF52343">
    <property type="entry name" value="Ferredoxin reductase-like, C-terminal NADP-linked domain"/>
    <property type="match status" value="1"/>
</dbReference>
<evidence type="ECO:0000256" key="5">
    <source>
        <dbReference type="ARBA" id="ARBA00022827"/>
    </source>
</evidence>
<sequence length="307" mass="33361">MTATSTACGNSPPAPPVTPGGTPSRSRRCPKAARSSSPRSNADPPHDEGTAPVAVELKPRRPRPSWHKLTVSRVRPLTEDAVEVTLAVPEHLRPAFDFKPGQHLTFQRVEADGSEVRRSYSLASTPRELAEAGTLRLGIRSIPKGTFSGYANRQLVPGDVLEVLPPLGHFWTEIRPDRHYGSVVAGSGITPIIAIATAALDAGATVTLLYSNRTEDSTMFAAELRELQRLHGPRLRLHHIRTRSDGGAPLLTGRLTPERLRAFLAADVDPADIDEWFLCGPYEMVLGVKEVLEDAGADQIHTELYTV</sequence>
<dbReference type="GO" id="GO:0050660">
    <property type="term" value="F:flavin adenine dinucleotide binding"/>
    <property type="evidence" value="ECO:0007669"/>
    <property type="project" value="TreeGrafter"/>
</dbReference>
<comment type="cofactor">
    <cofactor evidence="1">
        <name>FAD</name>
        <dbReference type="ChEBI" id="CHEBI:57692"/>
    </cofactor>
</comment>
<keyword evidence="7" id="KW-0408">Iron</keyword>
<keyword evidence="8" id="KW-0411">Iron-sulfur</keyword>
<keyword evidence="4" id="KW-0479">Metal-binding</keyword>
<dbReference type="Pfam" id="PF00175">
    <property type="entry name" value="NAD_binding_1"/>
    <property type="match status" value="1"/>
</dbReference>
<feature type="domain" description="FAD-binding FR-type" evidence="10">
    <location>
        <begin position="64"/>
        <end position="173"/>
    </location>
</feature>
<dbReference type="InterPro" id="IPR017938">
    <property type="entry name" value="Riboflavin_synthase-like_b-brl"/>
</dbReference>
<dbReference type="PRINTS" id="PR00406">
    <property type="entry name" value="CYTB5RDTASE"/>
</dbReference>
<keyword evidence="5" id="KW-0274">FAD</keyword>
<dbReference type="Gene3D" id="3.40.50.80">
    <property type="entry name" value="Nucleotide-binding domain of ferredoxin-NADP reductase (FNR) module"/>
    <property type="match status" value="1"/>
</dbReference>
<evidence type="ECO:0000256" key="9">
    <source>
        <dbReference type="SAM" id="MobiDB-lite"/>
    </source>
</evidence>
<dbReference type="CDD" id="cd06214">
    <property type="entry name" value="PA_degradation_oxidoreductase_like"/>
    <property type="match status" value="1"/>
</dbReference>
<gene>
    <name evidence="11" type="ORF">E9998_00015</name>
</gene>
<keyword evidence="6" id="KW-0560">Oxidoreductase</keyword>
<dbReference type="GO" id="GO:0046872">
    <property type="term" value="F:metal ion binding"/>
    <property type="evidence" value="ECO:0007669"/>
    <property type="project" value="UniProtKB-KW"/>
</dbReference>
<proteinExistence type="predicted"/>
<dbReference type="EMBL" id="STGX01000001">
    <property type="protein sequence ID" value="THV31892.1"/>
    <property type="molecule type" value="Genomic_DNA"/>
</dbReference>
<evidence type="ECO:0000256" key="1">
    <source>
        <dbReference type="ARBA" id="ARBA00001974"/>
    </source>
</evidence>
<evidence type="ECO:0000256" key="7">
    <source>
        <dbReference type="ARBA" id="ARBA00023004"/>
    </source>
</evidence>
<feature type="region of interest" description="Disordered" evidence="9">
    <location>
        <begin position="1"/>
        <end position="51"/>
    </location>
</feature>
<evidence type="ECO:0000256" key="4">
    <source>
        <dbReference type="ARBA" id="ARBA00022723"/>
    </source>
</evidence>
<dbReference type="InterPro" id="IPR039261">
    <property type="entry name" value="FNR_nucleotide-bd"/>
</dbReference>
<protein>
    <recommendedName>
        <fullName evidence="10">FAD-binding FR-type domain-containing protein</fullName>
    </recommendedName>
</protein>
<evidence type="ECO:0000256" key="8">
    <source>
        <dbReference type="ARBA" id="ARBA00023014"/>
    </source>
</evidence>
<dbReference type="Gene3D" id="2.40.30.10">
    <property type="entry name" value="Translation factors"/>
    <property type="match status" value="1"/>
</dbReference>
<dbReference type="Proteomes" id="UP000305792">
    <property type="component" value="Unassembled WGS sequence"/>
</dbReference>
<dbReference type="PANTHER" id="PTHR47354">
    <property type="entry name" value="NADH OXIDOREDUCTASE HCR"/>
    <property type="match status" value="1"/>
</dbReference>
<dbReference type="AlphaFoldDB" id="A0A4S8PQD5"/>
<organism evidence="11 12">
    <name type="scientific">Glycomyces paridis</name>
    <dbReference type="NCBI Taxonomy" id="2126555"/>
    <lineage>
        <taxon>Bacteria</taxon>
        <taxon>Bacillati</taxon>
        <taxon>Actinomycetota</taxon>
        <taxon>Actinomycetes</taxon>
        <taxon>Glycomycetales</taxon>
        <taxon>Glycomycetaceae</taxon>
        <taxon>Glycomyces</taxon>
    </lineage>
</organism>
<evidence type="ECO:0000313" key="12">
    <source>
        <dbReference type="Proteomes" id="UP000305792"/>
    </source>
</evidence>
<name>A0A4S8PQD5_9ACTN</name>
<dbReference type="InterPro" id="IPR017927">
    <property type="entry name" value="FAD-bd_FR_type"/>
</dbReference>
<dbReference type="InterPro" id="IPR050415">
    <property type="entry name" value="MRET"/>
</dbReference>
<dbReference type="GO" id="GO:0016491">
    <property type="term" value="F:oxidoreductase activity"/>
    <property type="evidence" value="ECO:0007669"/>
    <property type="project" value="UniProtKB-KW"/>
</dbReference>
<keyword evidence="12" id="KW-1185">Reference proteome</keyword>
<reference evidence="11 12" key="1">
    <citation type="journal article" date="2018" name="Int. J. Syst. Evol. Microbiol.">
        <title>Glycomyces paridis sp. nov., isolated from the medicinal plant Paris polyphylla.</title>
        <authorList>
            <person name="Fang X.M."/>
            <person name="Bai J.L."/>
            <person name="Su J."/>
            <person name="Zhao L.L."/>
            <person name="Liu H.Y."/>
            <person name="Ma B.P."/>
            <person name="Zhang Y.Q."/>
            <person name="Yu L.Y."/>
        </authorList>
    </citation>
    <scope>NUCLEOTIDE SEQUENCE [LARGE SCALE GENOMIC DNA]</scope>
    <source>
        <strain evidence="11 12">CPCC 204357</strain>
    </source>
</reference>
<evidence type="ECO:0000256" key="3">
    <source>
        <dbReference type="ARBA" id="ARBA00022714"/>
    </source>
</evidence>
<dbReference type="GO" id="GO:0051537">
    <property type="term" value="F:2 iron, 2 sulfur cluster binding"/>
    <property type="evidence" value="ECO:0007669"/>
    <property type="project" value="UniProtKB-KW"/>
</dbReference>
<dbReference type="PANTHER" id="PTHR47354:SF8">
    <property type="entry name" value="1,2-PHENYLACETYL-COA EPOXIDASE, SUBUNIT E"/>
    <property type="match status" value="1"/>
</dbReference>
<evidence type="ECO:0000313" key="11">
    <source>
        <dbReference type="EMBL" id="THV31892.1"/>
    </source>
</evidence>
<accession>A0A4S8PQD5</accession>
<evidence type="ECO:0000256" key="6">
    <source>
        <dbReference type="ARBA" id="ARBA00023002"/>
    </source>
</evidence>
<dbReference type="PROSITE" id="PS51384">
    <property type="entry name" value="FAD_FR"/>
    <property type="match status" value="1"/>
</dbReference>
<evidence type="ECO:0000259" key="10">
    <source>
        <dbReference type="PROSITE" id="PS51384"/>
    </source>
</evidence>
<keyword evidence="3" id="KW-0001">2Fe-2S</keyword>
<dbReference type="Pfam" id="PF00970">
    <property type="entry name" value="FAD_binding_6"/>
    <property type="match status" value="1"/>
</dbReference>